<name>A0AAV6XUJ0_9LAMI</name>
<comment type="caution">
    <text evidence="1">The sequence shown here is derived from an EMBL/GenBank/DDBJ whole genome shotgun (WGS) entry which is preliminary data.</text>
</comment>
<dbReference type="AlphaFoldDB" id="A0AAV6XUJ0"/>
<keyword evidence="2" id="KW-1185">Reference proteome</keyword>
<reference evidence="1" key="1">
    <citation type="submission" date="2019-10" db="EMBL/GenBank/DDBJ databases">
        <authorList>
            <person name="Zhang R."/>
            <person name="Pan Y."/>
            <person name="Wang J."/>
            <person name="Ma R."/>
            <person name="Yu S."/>
        </authorList>
    </citation>
    <scope>NUCLEOTIDE SEQUENCE</scope>
    <source>
        <strain evidence="1">LA-IB0</strain>
        <tissue evidence="1">Leaf</tissue>
    </source>
</reference>
<gene>
    <name evidence="1" type="ORF">BUALT_Bualt05G0100900</name>
</gene>
<protein>
    <submittedName>
        <fullName evidence="1">Uncharacterized protein</fullName>
    </submittedName>
</protein>
<dbReference type="Proteomes" id="UP000826271">
    <property type="component" value="Unassembled WGS sequence"/>
</dbReference>
<dbReference type="EMBL" id="WHWC01000005">
    <property type="protein sequence ID" value="KAG8382665.1"/>
    <property type="molecule type" value="Genomic_DNA"/>
</dbReference>
<proteinExistence type="predicted"/>
<accession>A0AAV6XUJ0</accession>
<organism evidence="1 2">
    <name type="scientific">Buddleja alternifolia</name>
    <dbReference type="NCBI Taxonomy" id="168488"/>
    <lineage>
        <taxon>Eukaryota</taxon>
        <taxon>Viridiplantae</taxon>
        <taxon>Streptophyta</taxon>
        <taxon>Embryophyta</taxon>
        <taxon>Tracheophyta</taxon>
        <taxon>Spermatophyta</taxon>
        <taxon>Magnoliopsida</taxon>
        <taxon>eudicotyledons</taxon>
        <taxon>Gunneridae</taxon>
        <taxon>Pentapetalae</taxon>
        <taxon>asterids</taxon>
        <taxon>lamiids</taxon>
        <taxon>Lamiales</taxon>
        <taxon>Scrophulariaceae</taxon>
        <taxon>Buddlejeae</taxon>
        <taxon>Buddleja</taxon>
    </lineage>
</organism>
<evidence type="ECO:0000313" key="1">
    <source>
        <dbReference type="EMBL" id="KAG8382665.1"/>
    </source>
</evidence>
<sequence>MARNRVPACDFFKILVLDWHQELFDKRCMVSEETSLNFCGKCRPERRQLPNSLHNHGHESGLKFTSKVFDPLFCASSCGIVRVKAEDARKYQFYGELHWDQLSEVFNDDMGDGCVVNPIDKRYSEARKYQSRGKLNWDQLSEDFHDDMGEGCIVNPSDKVDMKDNANKEDSIEPNPDHLEYTFLKMIVRCLCLCRHGTFLWVDGKLLAGFSNVGHKYNIRKLRATMFVDSLSLRLVNNKRALDTVRCSSMSIAAEINYDLRSDGTAIRCVIFDGGLIDIEGGDPPLGLLIGDARWWLEMMVEVVAPGTAAMTGEIAGAAIGDDNGENSAMTTLMGRKKTCEVGLTS</sequence>
<evidence type="ECO:0000313" key="2">
    <source>
        <dbReference type="Proteomes" id="UP000826271"/>
    </source>
</evidence>